<dbReference type="Proteomes" id="UP001460270">
    <property type="component" value="Unassembled WGS sequence"/>
</dbReference>
<keyword evidence="4" id="KW-1185">Reference proteome</keyword>
<dbReference type="Pfam" id="PF01023">
    <property type="entry name" value="S_100"/>
    <property type="match status" value="1"/>
</dbReference>
<sequence>MEAAIGELVSKFKSYAGAEGSTSTLSRDEFHKLVTSELPNLVGGGLREEDPAGTQAAAQGEEESLDSHTPVMKVACAGSVRVGGRGDQVFLFGNVNPSPLHFHRNPSPASRLLIHPPCVRVVPACERALRLTARSGCARYREAHRSQPVRLSSYQAELFTQCPDKIVVERRNESSVSQAVRGRTSTDQSDDR</sequence>
<organism evidence="3 4">
    <name type="scientific">Mugilogobius chulae</name>
    <name type="common">yellowstripe goby</name>
    <dbReference type="NCBI Taxonomy" id="88201"/>
    <lineage>
        <taxon>Eukaryota</taxon>
        <taxon>Metazoa</taxon>
        <taxon>Chordata</taxon>
        <taxon>Craniata</taxon>
        <taxon>Vertebrata</taxon>
        <taxon>Euteleostomi</taxon>
        <taxon>Actinopterygii</taxon>
        <taxon>Neopterygii</taxon>
        <taxon>Teleostei</taxon>
        <taxon>Neoteleostei</taxon>
        <taxon>Acanthomorphata</taxon>
        <taxon>Gobiaria</taxon>
        <taxon>Gobiiformes</taxon>
        <taxon>Gobioidei</taxon>
        <taxon>Gobiidae</taxon>
        <taxon>Gobionellinae</taxon>
        <taxon>Mugilogobius</taxon>
    </lineage>
</organism>
<dbReference type="SMART" id="SM01394">
    <property type="entry name" value="S_100"/>
    <property type="match status" value="1"/>
</dbReference>
<feature type="domain" description="S100/CaBP-9k-type calcium binding subdomain" evidence="2">
    <location>
        <begin position="1"/>
        <end position="43"/>
    </location>
</feature>
<dbReference type="Gene3D" id="1.10.238.10">
    <property type="entry name" value="EF-hand"/>
    <property type="match status" value="1"/>
</dbReference>
<protein>
    <recommendedName>
        <fullName evidence="2">S100/CaBP-9k-type calcium binding subdomain domain-containing protein</fullName>
    </recommendedName>
</protein>
<dbReference type="InterPro" id="IPR013787">
    <property type="entry name" value="S100_Ca-bd_sub"/>
</dbReference>
<dbReference type="AlphaFoldDB" id="A0AAW0N4H8"/>
<name>A0AAW0N4H8_9GOBI</name>
<proteinExistence type="predicted"/>
<feature type="compositionally biased region" description="Polar residues" evidence="1">
    <location>
        <begin position="174"/>
        <end position="192"/>
    </location>
</feature>
<comment type="caution">
    <text evidence="3">The sequence shown here is derived from an EMBL/GenBank/DDBJ whole genome shotgun (WGS) entry which is preliminary data.</text>
</comment>
<evidence type="ECO:0000259" key="2">
    <source>
        <dbReference type="SMART" id="SM01394"/>
    </source>
</evidence>
<evidence type="ECO:0000256" key="1">
    <source>
        <dbReference type="SAM" id="MobiDB-lite"/>
    </source>
</evidence>
<reference evidence="4" key="1">
    <citation type="submission" date="2024-04" db="EMBL/GenBank/DDBJ databases">
        <title>Salinicola lusitanus LLJ914,a marine bacterium isolated from the Okinawa Trough.</title>
        <authorList>
            <person name="Li J."/>
        </authorList>
    </citation>
    <scope>NUCLEOTIDE SEQUENCE [LARGE SCALE GENOMIC DNA]</scope>
</reference>
<gene>
    <name evidence="3" type="ORF">WMY93_025639</name>
</gene>
<evidence type="ECO:0000313" key="3">
    <source>
        <dbReference type="EMBL" id="KAK7886018.1"/>
    </source>
</evidence>
<dbReference type="EMBL" id="JBBPFD010000019">
    <property type="protein sequence ID" value="KAK7886018.1"/>
    <property type="molecule type" value="Genomic_DNA"/>
</dbReference>
<feature type="region of interest" description="Disordered" evidence="1">
    <location>
        <begin position="172"/>
        <end position="192"/>
    </location>
</feature>
<evidence type="ECO:0000313" key="4">
    <source>
        <dbReference type="Proteomes" id="UP001460270"/>
    </source>
</evidence>
<accession>A0AAW0N4H8</accession>